<protein>
    <recommendedName>
        <fullName evidence="2">DNA/RNA-binding domain-containing protein</fullName>
    </recommendedName>
</protein>
<organism evidence="3 4">
    <name type="scientific">Emergomyces africanus</name>
    <dbReference type="NCBI Taxonomy" id="1955775"/>
    <lineage>
        <taxon>Eukaryota</taxon>
        <taxon>Fungi</taxon>
        <taxon>Dikarya</taxon>
        <taxon>Ascomycota</taxon>
        <taxon>Pezizomycotina</taxon>
        <taxon>Eurotiomycetes</taxon>
        <taxon>Eurotiomycetidae</taxon>
        <taxon>Onygenales</taxon>
        <taxon>Ajellomycetaceae</taxon>
        <taxon>Emergomyces</taxon>
    </lineage>
</organism>
<dbReference type="AlphaFoldDB" id="A0A1B7NQ58"/>
<dbReference type="STRING" id="1658172.A0A1B7NQ58"/>
<gene>
    <name evidence="3" type="ORF">ACJ72_06723</name>
</gene>
<name>A0A1B7NQ58_9EURO</name>
<dbReference type="InterPro" id="IPR045153">
    <property type="entry name" value="Est1/Ebs1-like"/>
</dbReference>
<evidence type="ECO:0000313" key="4">
    <source>
        <dbReference type="Proteomes" id="UP000091918"/>
    </source>
</evidence>
<feature type="domain" description="DNA/RNA-binding" evidence="2">
    <location>
        <begin position="427"/>
        <end position="536"/>
    </location>
</feature>
<sequence length="831" mass="94455">MDKQQGHGDSSHHQVKDGARKKRRKSTRAPVANQSLALRPRASMSKSCAEEEPMRSEINPVHDEHMRNQCRLEDLNLRNSPNQPAPSTLPGRGTSRRKSKKRPAVPSEHDHRDPEPPQPQRKLLREGPTPKGYPCSNDSDKSQSDSSYSQPASSSRSRNNTQHWRLPGDQNYPMLFVDPQSQSALRTRPPAQNRIDGDPPAPGSELNTAPRKHLFPPGEWNPTHHVLSPELEELLQMKAVTLANNNDDSEPPPVTPMIREPLIRPLSHEALVGAVDDIHRGIDILEMMCREEDKKVHLIPRLTAAQYDHLIKVHRALLCEHHDLYTSSQHPVACEKVLGLAAKYHMPTRAWAIGIFPLLEIMRVRLPASLDQMILFIHHTLDMMFLLLETVPRFRNFWRHYLGDLSRYRMSLEIANESERYFWGGVARYWYNKCVDLNHGSGKFHHHLGVVAKDNMGQQLFLFSKSLVCLEPFPYARKSVESTFDTALGWLNATATTGNPWTLASWYVIAHAMLIRSASIGKFLQCATTYLKALDIQSGRLGYKIRTTAICLAVPNFAAMFQYGDEDGILMMAFANAQKQSLEERMQHAVQYWAKSSTETPVISLPHDIYAGDDTTTFTTPLEKLAYSAYLTFQTLSTMLTYNFNLNGRTNPYVHISLAFIWSLALVPESMLYVEGEIPWQKISIYLNVLTGVPHDKSKLESPDIPIPADPDVRQLPEDFVIRGQIWTQYTYPEDFFDGTEIEDTTRTVELPSTRQARIERCLWYGHRIASFSRWIKLFEYEGVQQFGLTSYGEKLERGAKHPLMFGRASKNKKGEKATETQNLNSSTGAS</sequence>
<feature type="compositionally biased region" description="Low complexity" evidence="1">
    <location>
        <begin position="144"/>
        <end position="157"/>
    </location>
</feature>
<dbReference type="GO" id="GO:0005697">
    <property type="term" value="C:telomerase holoenzyme complex"/>
    <property type="evidence" value="ECO:0007669"/>
    <property type="project" value="TreeGrafter"/>
</dbReference>
<dbReference type="Proteomes" id="UP000091918">
    <property type="component" value="Unassembled WGS sequence"/>
</dbReference>
<feature type="compositionally biased region" description="Polar residues" evidence="1">
    <location>
        <begin position="77"/>
        <end position="86"/>
    </location>
</feature>
<dbReference type="PANTHER" id="PTHR15696">
    <property type="entry name" value="SMG-7 SUPPRESSOR WITH MORPHOLOGICAL EFFECT ON GENITALIA PROTEIN 7"/>
    <property type="match status" value="1"/>
</dbReference>
<dbReference type="GO" id="GO:0000184">
    <property type="term" value="P:nuclear-transcribed mRNA catabolic process, nonsense-mediated decay"/>
    <property type="evidence" value="ECO:0007669"/>
    <property type="project" value="TreeGrafter"/>
</dbReference>
<dbReference type="OrthoDB" id="4180531at2759"/>
<dbReference type="PANTHER" id="PTHR15696:SF0">
    <property type="entry name" value="TELOMERASE-BINDING PROTEIN EST1A"/>
    <property type="match status" value="1"/>
</dbReference>
<proteinExistence type="predicted"/>
<evidence type="ECO:0000259" key="2">
    <source>
        <dbReference type="Pfam" id="PF10373"/>
    </source>
</evidence>
<feature type="compositionally biased region" description="Basic and acidic residues" evidence="1">
    <location>
        <begin position="1"/>
        <end position="18"/>
    </location>
</feature>
<comment type="caution">
    <text evidence="3">The sequence shown here is derived from an EMBL/GenBank/DDBJ whole genome shotgun (WGS) entry which is preliminary data.</text>
</comment>
<feature type="compositionally biased region" description="Basic residues" evidence="1">
    <location>
        <begin position="94"/>
        <end position="103"/>
    </location>
</feature>
<feature type="compositionally biased region" description="Basic and acidic residues" evidence="1">
    <location>
        <begin position="48"/>
        <end position="76"/>
    </location>
</feature>
<dbReference type="InterPro" id="IPR011990">
    <property type="entry name" value="TPR-like_helical_dom_sf"/>
</dbReference>
<evidence type="ECO:0000256" key="1">
    <source>
        <dbReference type="SAM" id="MobiDB-lite"/>
    </source>
</evidence>
<keyword evidence="4" id="KW-1185">Reference proteome</keyword>
<dbReference type="GO" id="GO:0042162">
    <property type="term" value="F:telomeric DNA binding"/>
    <property type="evidence" value="ECO:0007669"/>
    <property type="project" value="TreeGrafter"/>
</dbReference>
<dbReference type="EMBL" id="LGUA01001222">
    <property type="protein sequence ID" value="OAX78964.1"/>
    <property type="molecule type" value="Genomic_DNA"/>
</dbReference>
<dbReference type="Gene3D" id="1.25.40.10">
    <property type="entry name" value="Tetratricopeptide repeat domain"/>
    <property type="match status" value="1"/>
</dbReference>
<feature type="region of interest" description="Disordered" evidence="1">
    <location>
        <begin position="1"/>
        <end position="224"/>
    </location>
</feature>
<dbReference type="Pfam" id="PF10373">
    <property type="entry name" value="EST1_DNA_bind"/>
    <property type="match status" value="1"/>
</dbReference>
<feature type="region of interest" description="Disordered" evidence="1">
    <location>
        <begin position="808"/>
        <end position="831"/>
    </location>
</feature>
<dbReference type="SUPFAM" id="SSF48452">
    <property type="entry name" value="TPR-like"/>
    <property type="match status" value="1"/>
</dbReference>
<dbReference type="InterPro" id="IPR018834">
    <property type="entry name" value="DNA/RNA-bd_Est1-type"/>
</dbReference>
<evidence type="ECO:0000313" key="3">
    <source>
        <dbReference type="EMBL" id="OAX78964.1"/>
    </source>
</evidence>
<feature type="compositionally biased region" description="Polar residues" evidence="1">
    <location>
        <begin position="820"/>
        <end position="831"/>
    </location>
</feature>
<dbReference type="GO" id="GO:0070034">
    <property type="term" value="F:telomerase RNA binding"/>
    <property type="evidence" value="ECO:0007669"/>
    <property type="project" value="TreeGrafter"/>
</dbReference>
<reference evidence="3 4" key="1">
    <citation type="submission" date="2015-07" db="EMBL/GenBank/DDBJ databases">
        <title>Emmonsia species relationships and genome sequence.</title>
        <authorList>
            <person name="Cuomo C.A."/>
            <person name="Schwartz I.S."/>
            <person name="Kenyon C."/>
            <person name="de Hoog G.S."/>
            <person name="Govender N.P."/>
            <person name="Botha A."/>
            <person name="Moreno L."/>
            <person name="de Vries M."/>
            <person name="Munoz J.F."/>
            <person name="Stielow J.B."/>
        </authorList>
    </citation>
    <scope>NUCLEOTIDE SEQUENCE [LARGE SCALE GENOMIC DNA]</scope>
    <source>
        <strain evidence="3 4">CBS 136260</strain>
    </source>
</reference>
<accession>A0A1B7NQ58</accession>